<sequence length="82" mass="8869">MPPPPQLPCKAAMHASIELTFTTGRLTTPAHPAKQPARGRIARRNGPPERSRAPRRTGCHPDGGLRRRRDAPCSSVRSSLGP</sequence>
<protein>
    <submittedName>
        <fullName evidence="2">Uncharacterized protein</fullName>
    </submittedName>
</protein>
<proteinExistence type="predicted"/>
<dbReference type="Proteomes" id="UP001501867">
    <property type="component" value="Unassembled WGS sequence"/>
</dbReference>
<evidence type="ECO:0000313" key="2">
    <source>
        <dbReference type="EMBL" id="GAA0290518.1"/>
    </source>
</evidence>
<organism evidence="2 3">
    <name type="scientific">Streptomyces polychromogenes</name>
    <dbReference type="NCBI Taxonomy" id="67342"/>
    <lineage>
        <taxon>Bacteria</taxon>
        <taxon>Bacillati</taxon>
        <taxon>Actinomycetota</taxon>
        <taxon>Actinomycetes</taxon>
        <taxon>Kitasatosporales</taxon>
        <taxon>Streptomycetaceae</taxon>
        <taxon>Streptomyces</taxon>
    </lineage>
</organism>
<comment type="caution">
    <text evidence="2">The sequence shown here is derived from an EMBL/GenBank/DDBJ whole genome shotgun (WGS) entry which is preliminary data.</text>
</comment>
<dbReference type="EMBL" id="BAAABV010000015">
    <property type="protein sequence ID" value="GAA0290518.1"/>
    <property type="molecule type" value="Genomic_DNA"/>
</dbReference>
<reference evidence="2 3" key="1">
    <citation type="journal article" date="2019" name="Int. J. Syst. Evol. Microbiol.">
        <title>The Global Catalogue of Microorganisms (GCM) 10K type strain sequencing project: providing services to taxonomists for standard genome sequencing and annotation.</title>
        <authorList>
            <consortium name="The Broad Institute Genomics Platform"/>
            <consortium name="The Broad Institute Genome Sequencing Center for Infectious Disease"/>
            <person name="Wu L."/>
            <person name="Ma J."/>
        </authorList>
    </citation>
    <scope>NUCLEOTIDE SEQUENCE [LARGE SCALE GENOMIC DNA]</scope>
    <source>
        <strain evidence="2 3">JCM 4505</strain>
    </source>
</reference>
<keyword evidence="3" id="KW-1185">Reference proteome</keyword>
<gene>
    <name evidence="2" type="ORF">GCM10010302_31340</name>
</gene>
<accession>A0ABN0VE96</accession>
<evidence type="ECO:0000313" key="3">
    <source>
        <dbReference type="Proteomes" id="UP001501867"/>
    </source>
</evidence>
<name>A0ABN0VE96_9ACTN</name>
<evidence type="ECO:0000256" key="1">
    <source>
        <dbReference type="SAM" id="MobiDB-lite"/>
    </source>
</evidence>
<feature type="region of interest" description="Disordered" evidence="1">
    <location>
        <begin position="22"/>
        <end position="82"/>
    </location>
</feature>